<sequence length="696" mass="78586">MYLKRINLSNTLLALGVTAMVAACGTGNEKSKVEETSEEEVIGINTTYIDSTVRPADDFFRFVNGKWIDQTEIPGDQGRWGSFNELREMTNETVLDVLENAGKSNKYGEGTDQKKATDFYAIGMDSLLAEKAGAKPLQPYFEKISKIETVKDLQKYLSEQETFGGGAFFSFAVFPDLKNSKVMATYIAQGGLGLPDRDYYTKTDSKSKEIRDKYEQHLVRMLTLLGDEQASAEAQAKRIMELETRMAEASMTNVERRNIPALYNKKSLGELSKLAPSIDWKEYLADMGVKGIDTLIVMQPEFIKEFQKITEEVAVSTWKEYLRWRLLDANAGYLSNEFVQANFEFFSKELRGVEEMQPRWKRVLASTNASLGEAIGKLYVDDVFPPEAKQKAQEMVENIKLAFADRIKNLEWMSDSTKEKALAKLKTMTVKIGYPDEWRDYSGLVVDGDPEKSSYVGNILNANKFAFNYQVNKIGKPVDKKEWGMSPQTVNAYFNPLFNEIVFPAAILQPPFYNYKADMAVNYGGIGAVIGHEISHCFDDQGSRFDAEGNMKNWWSEEDAESFKARTGQLIAQYDAYEPLDSVKVNGAFTLGENIGDLGGVNVAYDGLQRHLAEHGNPGLIDGMTPEQRFFVSWATIWRIKYKDETLRTQVNTDPHSPGMYRANGPLANLESFYKAFDVKPGDGMYRDDSVRVKIW</sequence>
<dbReference type="InterPro" id="IPR018497">
    <property type="entry name" value="Peptidase_M13_C"/>
</dbReference>
<dbReference type="PRINTS" id="PR00786">
    <property type="entry name" value="NEPRILYSIN"/>
</dbReference>
<dbReference type="RefSeq" id="WP_155172211.1">
    <property type="nucleotide sequence ID" value="NZ_BAAAFL010000008.1"/>
</dbReference>
<dbReference type="PROSITE" id="PS51885">
    <property type="entry name" value="NEPRILYSIN"/>
    <property type="match status" value="1"/>
</dbReference>
<evidence type="ECO:0000313" key="11">
    <source>
        <dbReference type="EMBL" id="MTI25783.1"/>
    </source>
</evidence>
<organism evidence="11 12">
    <name type="scientific">Fulvivirga kasyanovii</name>
    <dbReference type="NCBI Taxonomy" id="396812"/>
    <lineage>
        <taxon>Bacteria</taxon>
        <taxon>Pseudomonadati</taxon>
        <taxon>Bacteroidota</taxon>
        <taxon>Cytophagia</taxon>
        <taxon>Cytophagales</taxon>
        <taxon>Fulvivirgaceae</taxon>
        <taxon>Fulvivirga</taxon>
    </lineage>
</organism>
<evidence type="ECO:0000256" key="3">
    <source>
        <dbReference type="ARBA" id="ARBA00022670"/>
    </source>
</evidence>
<keyword evidence="6" id="KW-0862">Zinc</keyword>
<dbReference type="PANTHER" id="PTHR11733:SF167">
    <property type="entry name" value="FI17812P1-RELATED"/>
    <property type="match status" value="1"/>
</dbReference>
<accession>A0ABW9RP46</accession>
<feature type="signal peptide" evidence="8">
    <location>
        <begin position="1"/>
        <end position="22"/>
    </location>
</feature>
<evidence type="ECO:0000256" key="7">
    <source>
        <dbReference type="ARBA" id="ARBA00023049"/>
    </source>
</evidence>
<comment type="caution">
    <text evidence="11">The sequence shown here is derived from an EMBL/GenBank/DDBJ whole genome shotgun (WGS) entry which is preliminary data.</text>
</comment>
<evidence type="ECO:0000256" key="2">
    <source>
        <dbReference type="ARBA" id="ARBA00007357"/>
    </source>
</evidence>
<comment type="similarity">
    <text evidence="2">Belongs to the peptidase M13 family.</text>
</comment>
<dbReference type="Gene3D" id="1.10.1380.10">
    <property type="entry name" value="Neutral endopeptidase , domain2"/>
    <property type="match status" value="1"/>
</dbReference>
<dbReference type="PANTHER" id="PTHR11733">
    <property type="entry name" value="ZINC METALLOPROTEASE FAMILY M13 NEPRILYSIN-RELATED"/>
    <property type="match status" value="1"/>
</dbReference>
<evidence type="ECO:0000256" key="8">
    <source>
        <dbReference type="SAM" id="SignalP"/>
    </source>
</evidence>
<dbReference type="Pfam" id="PF01431">
    <property type="entry name" value="Peptidase_M13"/>
    <property type="match status" value="1"/>
</dbReference>
<dbReference type="InterPro" id="IPR024079">
    <property type="entry name" value="MetalloPept_cat_dom_sf"/>
</dbReference>
<keyword evidence="4" id="KW-0479">Metal-binding</keyword>
<dbReference type="InterPro" id="IPR042089">
    <property type="entry name" value="Peptidase_M13_dom_2"/>
</dbReference>
<dbReference type="Proteomes" id="UP000798808">
    <property type="component" value="Unassembled WGS sequence"/>
</dbReference>
<evidence type="ECO:0000259" key="9">
    <source>
        <dbReference type="Pfam" id="PF01431"/>
    </source>
</evidence>
<dbReference type="SUPFAM" id="SSF55486">
    <property type="entry name" value="Metalloproteases ('zincins'), catalytic domain"/>
    <property type="match status" value="1"/>
</dbReference>
<feature type="chain" id="PRO_5045106195" evidence="8">
    <location>
        <begin position="23"/>
        <end position="696"/>
    </location>
</feature>
<name>A0ABW9RP46_9BACT</name>
<keyword evidence="12" id="KW-1185">Reference proteome</keyword>
<dbReference type="EMBL" id="SMLW01000539">
    <property type="protein sequence ID" value="MTI25783.1"/>
    <property type="molecule type" value="Genomic_DNA"/>
</dbReference>
<keyword evidence="5" id="KW-0378">Hydrolase</keyword>
<dbReference type="InterPro" id="IPR008753">
    <property type="entry name" value="Peptidase_M13_N"/>
</dbReference>
<feature type="domain" description="Peptidase M13 N-terminal" evidence="10">
    <location>
        <begin position="55"/>
        <end position="435"/>
    </location>
</feature>
<keyword evidence="3" id="KW-0645">Protease</keyword>
<reference evidence="11 12" key="1">
    <citation type="submission" date="2019-02" db="EMBL/GenBank/DDBJ databases">
        <authorList>
            <person name="Goldberg S.R."/>
            <person name="Haltli B.A."/>
            <person name="Correa H."/>
            <person name="Russell K.G."/>
        </authorList>
    </citation>
    <scope>NUCLEOTIDE SEQUENCE [LARGE SCALE GENOMIC DNA]</scope>
    <source>
        <strain evidence="11 12">JCM 16186</strain>
    </source>
</reference>
<dbReference type="CDD" id="cd08662">
    <property type="entry name" value="M13"/>
    <property type="match status" value="1"/>
</dbReference>
<dbReference type="Gene3D" id="3.40.390.10">
    <property type="entry name" value="Collagenase (Catalytic Domain)"/>
    <property type="match status" value="1"/>
</dbReference>
<feature type="domain" description="Peptidase M13 C-terminal" evidence="9">
    <location>
        <begin position="491"/>
        <end position="692"/>
    </location>
</feature>
<keyword evidence="8" id="KW-0732">Signal</keyword>
<evidence type="ECO:0000256" key="4">
    <source>
        <dbReference type="ARBA" id="ARBA00022723"/>
    </source>
</evidence>
<dbReference type="PROSITE" id="PS51257">
    <property type="entry name" value="PROKAR_LIPOPROTEIN"/>
    <property type="match status" value="1"/>
</dbReference>
<dbReference type="InterPro" id="IPR000718">
    <property type="entry name" value="Peptidase_M13"/>
</dbReference>
<evidence type="ECO:0000256" key="1">
    <source>
        <dbReference type="ARBA" id="ARBA00001947"/>
    </source>
</evidence>
<dbReference type="Pfam" id="PF05649">
    <property type="entry name" value="Peptidase_M13_N"/>
    <property type="match status" value="1"/>
</dbReference>
<comment type="cofactor">
    <cofactor evidence="1">
        <name>Zn(2+)</name>
        <dbReference type="ChEBI" id="CHEBI:29105"/>
    </cofactor>
</comment>
<evidence type="ECO:0000256" key="6">
    <source>
        <dbReference type="ARBA" id="ARBA00022833"/>
    </source>
</evidence>
<proteinExistence type="inferred from homology"/>
<evidence type="ECO:0000256" key="5">
    <source>
        <dbReference type="ARBA" id="ARBA00022801"/>
    </source>
</evidence>
<protein>
    <submittedName>
        <fullName evidence="11">M13 family peptidase</fullName>
    </submittedName>
</protein>
<evidence type="ECO:0000259" key="10">
    <source>
        <dbReference type="Pfam" id="PF05649"/>
    </source>
</evidence>
<gene>
    <name evidence="11" type="ORF">E1163_12585</name>
</gene>
<evidence type="ECO:0000313" key="12">
    <source>
        <dbReference type="Proteomes" id="UP000798808"/>
    </source>
</evidence>
<keyword evidence="7" id="KW-0482">Metalloprotease</keyword>